<protein>
    <submittedName>
        <fullName evidence="2">Uncharacterized protein</fullName>
    </submittedName>
</protein>
<accession>A0A4Y9IJK2</accession>
<evidence type="ECO:0000313" key="2">
    <source>
        <dbReference type="EMBL" id="TFU86939.1"/>
    </source>
</evidence>
<sequence>MSIIKDAIKSFDSADAKFEEQKEAVKALEQLGSAKADVFIRDIEKSLLTAGEEKSNKTVPITYMVGSKKEVRAFSSSEAGNIGNVVTSSLTAFLSGDKQNIINGIGNLASSALNIFLGEGEASSDTIEMYYVATDGLSPVRVDMKAWYQSVTAKSITTKMERVVAVVATKSVIDVNRIDLGTFLYLYQGQFDASKMTMKELSAAIEAAADVYNTFVERSVKKGTLSQQRANTPEDDKEAYLQTLGKPTKAGDIPIKFEDNRPTN</sequence>
<feature type="region of interest" description="Disordered" evidence="1">
    <location>
        <begin position="223"/>
        <end position="264"/>
    </location>
</feature>
<dbReference type="OrthoDB" id="5191017at2"/>
<evidence type="ECO:0000256" key="1">
    <source>
        <dbReference type="SAM" id="MobiDB-lite"/>
    </source>
</evidence>
<dbReference type="RefSeq" id="WP_135107171.1">
    <property type="nucleotide sequence ID" value="NZ_JADGKW010000007.1"/>
</dbReference>
<dbReference type="Proteomes" id="UP000298285">
    <property type="component" value="Unassembled WGS sequence"/>
</dbReference>
<dbReference type="EMBL" id="SPPK01000007">
    <property type="protein sequence ID" value="TFU86939.1"/>
    <property type="molecule type" value="Genomic_DNA"/>
</dbReference>
<reference evidence="2 3" key="1">
    <citation type="submission" date="2019-03" db="EMBL/GenBank/DDBJ databases">
        <title>Diversity of the mouse oral microbiome.</title>
        <authorList>
            <person name="Joseph S."/>
            <person name="Aduse-Opoku J."/>
            <person name="Curtis M."/>
            <person name="Wade W."/>
            <person name="Hashim A."/>
        </authorList>
    </citation>
    <scope>NUCLEOTIDE SEQUENCE [LARGE SCALE GENOMIC DNA]</scope>
    <source>
        <strain evidence="2 3">P11</strain>
    </source>
</reference>
<organism evidence="2 3">
    <name type="scientific">Dysgonomonas mossii</name>
    <dbReference type="NCBI Taxonomy" id="163665"/>
    <lineage>
        <taxon>Bacteria</taxon>
        <taxon>Pseudomonadati</taxon>
        <taxon>Bacteroidota</taxon>
        <taxon>Bacteroidia</taxon>
        <taxon>Bacteroidales</taxon>
        <taxon>Dysgonomonadaceae</taxon>
        <taxon>Dysgonomonas</taxon>
    </lineage>
</organism>
<feature type="compositionally biased region" description="Basic and acidic residues" evidence="1">
    <location>
        <begin position="255"/>
        <end position="264"/>
    </location>
</feature>
<gene>
    <name evidence="2" type="ORF">E4T88_15935</name>
</gene>
<proteinExistence type="predicted"/>
<evidence type="ECO:0000313" key="3">
    <source>
        <dbReference type="Proteomes" id="UP000298285"/>
    </source>
</evidence>
<name>A0A4Y9IJK2_9BACT</name>
<comment type="caution">
    <text evidence="2">The sequence shown here is derived from an EMBL/GenBank/DDBJ whole genome shotgun (WGS) entry which is preliminary data.</text>
</comment>
<dbReference type="AlphaFoldDB" id="A0A4Y9IJK2"/>